<feature type="transmembrane region" description="Helical" evidence="1">
    <location>
        <begin position="149"/>
        <end position="171"/>
    </location>
</feature>
<name>A0ABV1ABJ3_9TELE</name>
<dbReference type="PROSITE" id="PS50853">
    <property type="entry name" value="FN3"/>
    <property type="match status" value="1"/>
</dbReference>
<dbReference type="Pfam" id="PF00041">
    <property type="entry name" value="fn3"/>
    <property type="match status" value="1"/>
</dbReference>
<protein>
    <recommendedName>
        <fullName evidence="2">Fibronectin type-III domain-containing protein</fullName>
    </recommendedName>
</protein>
<keyword evidence="4" id="KW-1185">Reference proteome</keyword>
<evidence type="ECO:0000256" key="1">
    <source>
        <dbReference type="SAM" id="Phobius"/>
    </source>
</evidence>
<keyword evidence="1" id="KW-1133">Transmembrane helix</keyword>
<organism evidence="3 4">
    <name type="scientific">Ameca splendens</name>
    <dbReference type="NCBI Taxonomy" id="208324"/>
    <lineage>
        <taxon>Eukaryota</taxon>
        <taxon>Metazoa</taxon>
        <taxon>Chordata</taxon>
        <taxon>Craniata</taxon>
        <taxon>Vertebrata</taxon>
        <taxon>Euteleostomi</taxon>
        <taxon>Actinopterygii</taxon>
        <taxon>Neopterygii</taxon>
        <taxon>Teleostei</taxon>
        <taxon>Neoteleostei</taxon>
        <taxon>Acanthomorphata</taxon>
        <taxon>Ovalentaria</taxon>
        <taxon>Atherinomorphae</taxon>
        <taxon>Cyprinodontiformes</taxon>
        <taxon>Goodeidae</taxon>
        <taxon>Ameca</taxon>
    </lineage>
</organism>
<dbReference type="EMBL" id="JAHRIP010087584">
    <property type="protein sequence ID" value="MEQ2315943.1"/>
    <property type="molecule type" value="Genomic_DNA"/>
</dbReference>
<dbReference type="Proteomes" id="UP001469553">
    <property type="component" value="Unassembled WGS sequence"/>
</dbReference>
<dbReference type="CDD" id="cd00063">
    <property type="entry name" value="FN3"/>
    <property type="match status" value="1"/>
</dbReference>
<evidence type="ECO:0000313" key="4">
    <source>
        <dbReference type="Proteomes" id="UP001469553"/>
    </source>
</evidence>
<dbReference type="InterPro" id="IPR003961">
    <property type="entry name" value="FN3_dom"/>
</dbReference>
<feature type="domain" description="Fibronectin type-III" evidence="2">
    <location>
        <begin position="34"/>
        <end position="127"/>
    </location>
</feature>
<dbReference type="InterPro" id="IPR036116">
    <property type="entry name" value="FN3_sf"/>
</dbReference>
<comment type="caution">
    <text evidence="3">The sequence shown here is derived from an EMBL/GenBank/DDBJ whole genome shotgun (WGS) entry which is preliminary data.</text>
</comment>
<dbReference type="SUPFAM" id="SSF49265">
    <property type="entry name" value="Fibronectin type III"/>
    <property type="match status" value="1"/>
</dbReference>
<accession>A0ABV1ABJ3</accession>
<dbReference type="InterPro" id="IPR013783">
    <property type="entry name" value="Ig-like_fold"/>
</dbReference>
<evidence type="ECO:0000313" key="3">
    <source>
        <dbReference type="EMBL" id="MEQ2315943.1"/>
    </source>
</evidence>
<keyword evidence="1" id="KW-0472">Membrane</keyword>
<sequence length="233" mass="25232">MAELPTYYAVKFCTGQVMKNTFDSVNHHGLCSTAPSTPSFFTKVLNQTAMQVYWELPSKPGKVEGFRLEYSGVSNPDIQGQEIFPGHINTHTISHLEPAVVYEIQLVAFNGNGDSPSMRRLVSLSEGGAFAEAGQNCNCNQSDPSMSTLLVGIHSGLACILCCLLFVLLGYRRSFICRKEVSWEAPPTLNGVRGPKGLTAESIELSQRCDSAPPPVMVMIESTQPLEPSTGTG</sequence>
<dbReference type="SMART" id="SM00060">
    <property type="entry name" value="FN3"/>
    <property type="match status" value="1"/>
</dbReference>
<gene>
    <name evidence="3" type="ORF">AMECASPLE_027631</name>
</gene>
<proteinExistence type="predicted"/>
<evidence type="ECO:0000259" key="2">
    <source>
        <dbReference type="PROSITE" id="PS50853"/>
    </source>
</evidence>
<dbReference type="Gene3D" id="2.60.40.10">
    <property type="entry name" value="Immunoglobulins"/>
    <property type="match status" value="1"/>
</dbReference>
<reference evidence="3 4" key="1">
    <citation type="submission" date="2021-06" db="EMBL/GenBank/DDBJ databases">
        <authorList>
            <person name="Palmer J.M."/>
        </authorList>
    </citation>
    <scope>NUCLEOTIDE SEQUENCE [LARGE SCALE GENOMIC DNA]</scope>
    <source>
        <strain evidence="3 4">AS_MEX2019</strain>
        <tissue evidence="3">Muscle</tissue>
    </source>
</reference>
<keyword evidence="1" id="KW-0812">Transmembrane</keyword>